<proteinExistence type="predicted"/>
<dbReference type="SUPFAM" id="SSF51182">
    <property type="entry name" value="RmlC-like cupins"/>
    <property type="match status" value="1"/>
</dbReference>
<dbReference type="GeneID" id="69119208"/>
<gene>
    <name evidence="3" type="ORF">ACFOKC_08675</name>
</gene>
<accession>A0ABD5NFF2</accession>
<dbReference type="RefSeq" id="WP_232571080.1">
    <property type="nucleotide sequence ID" value="NZ_CP089466.1"/>
</dbReference>
<dbReference type="EMBL" id="JBHRWN010000002">
    <property type="protein sequence ID" value="MFC3477799.1"/>
    <property type="molecule type" value="Genomic_DNA"/>
</dbReference>
<name>A0ABD5NFF2_9EURY</name>
<keyword evidence="1" id="KW-0479">Metal-binding</keyword>
<dbReference type="InterPro" id="IPR011051">
    <property type="entry name" value="RmlC_Cupin_sf"/>
</dbReference>
<dbReference type="PANTHER" id="PTHR35848">
    <property type="entry name" value="OXALATE-BINDING PROTEIN"/>
    <property type="match status" value="1"/>
</dbReference>
<dbReference type="Pfam" id="PF07883">
    <property type="entry name" value="Cupin_2"/>
    <property type="match status" value="1"/>
</dbReference>
<evidence type="ECO:0000256" key="1">
    <source>
        <dbReference type="ARBA" id="ARBA00022723"/>
    </source>
</evidence>
<dbReference type="Gene3D" id="2.60.120.10">
    <property type="entry name" value="Jelly Rolls"/>
    <property type="match status" value="1"/>
</dbReference>
<protein>
    <submittedName>
        <fullName evidence="3">Cupin domain-containing protein</fullName>
    </submittedName>
</protein>
<organism evidence="3 4">
    <name type="scientific">Halobacterium litoreum</name>
    <dbReference type="NCBI Taxonomy" id="2039234"/>
    <lineage>
        <taxon>Archaea</taxon>
        <taxon>Methanobacteriati</taxon>
        <taxon>Methanobacteriota</taxon>
        <taxon>Stenosarchaea group</taxon>
        <taxon>Halobacteria</taxon>
        <taxon>Halobacteriales</taxon>
        <taxon>Halobacteriaceae</taxon>
        <taxon>Halobacterium</taxon>
    </lineage>
</organism>
<reference evidence="3 4" key="1">
    <citation type="journal article" date="2019" name="Int. J. Syst. Evol. Microbiol.">
        <title>The Global Catalogue of Microorganisms (GCM) 10K type strain sequencing project: providing services to taxonomists for standard genome sequencing and annotation.</title>
        <authorList>
            <consortium name="The Broad Institute Genomics Platform"/>
            <consortium name="The Broad Institute Genome Sequencing Center for Infectious Disease"/>
            <person name="Wu L."/>
            <person name="Ma J."/>
        </authorList>
    </citation>
    <scope>NUCLEOTIDE SEQUENCE [LARGE SCALE GENOMIC DNA]</scope>
    <source>
        <strain evidence="3 4">CGMCC 1.12562</strain>
    </source>
</reference>
<keyword evidence="4" id="KW-1185">Reference proteome</keyword>
<dbReference type="InterPro" id="IPR013096">
    <property type="entry name" value="Cupin_2"/>
</dbReference>
<evidence type="ECO:0000313" key="4">
    <source>
        <dbReference type="Proteomes" id="UP001595660"/>
    </source>
</evidence>
<comment type="caution">
    <text evidence="3">The sequence shown here is derived from an EMBL/GenBank/DDBJ whole genome shotgun (WGS) entry which is preliminary data.</text>
</comment>
<sequence>MRKVRLDDLDSRMGPADRSLPLTDALGAADAALNFYELAPGDSFAYGFHAHEKQEEIFYVLDGTVTFRTLDEDVEVSAGELVRFGPGEFQRGVNRGEERVRALAIGAPQESGDTEILRACEDCGEETLHALELADDRSEIRAVCEECGAVTGRFE</sequence>
<dbReference type="PANTHER" id="PTHR35848:SF9">
    <property type="entry name" value="SLL1358 PROTEIN"/>
    <property type="match status" value="1"/>
</dbReference>
<dbReference type="InterPro" id="IPR051610">
    <property type="entry name" value="GPI/OXD"/>
</dbReference>
<feature type="domain" description="Cupin type-2" evidence="2">
    <location>
        <begin position="35"/>
        <end position="105"/>
    </location>
</feature>
<dbReference type="InterPro" id="IPR014710">
    <property type="entry name" value="RmlC-like_jellyroll"/>
</dbReference>
<dbReference type="Proteomes" id="UP001595660">
    <property type="component" value="Unassembled WGS sequence"/>
</dbReference>
<evidence type="ECO:0000259" key="2">
    <source>
        <dbReference type="Pfam" id="PF07883"/>
    </source>
</evidence>
<evidence type="ECO:0000313" key="3">
    <source>
        <dbReference type="EMBL" id="MFC3477799.1"/>
    </source>
</evidence>
<dbReference type="GO" id="GO:0046872">
    <property type="term" value="F:metal ion binding"/>
    <property type="evidence" value="ECO:0007669"/>
    <property type="project" value="UniProtKB-KW"/>
</dbReference>
<dbReference type="AlphaFoldDB" id="A0ABD5NFF2"/>